<feature type="domain" description="PAS" evidence="15">
    <location>
        <begin position="181"/>
        <end position="234"/>
    </location>
</feature>
<dbReference type="GO" id="GO:0016020">
    <property type="term" value="C:membrane"/>
    <property type="evidence" value="ECO:0007669"/>
    <property type="project" value="UniProtKB-SubCell"/>
</dbReference>
<keyword evidence="7" id="KW-0418">Kinase</keyword>
<dbReference type="SMART" id="SM00065">
    <property type="entry name" value="GAF"/>
    <property type="match status" value="2"/>
</dbReference>
<dbReference type="GO" id="GO:0005524">
    <property type="term" value="F:ATP binding"/>
    <property type="evidence" value="ECO:0007669"/>
    <property type="project" value="UniProtKB-KW"/>
</dbReference>
<name>A0A5C7T313_THASP</name>
<dbReference type="EMBL" id="SSFD01000049">
    <property type="protein sequence ID" value="TXH90072.1"/>
    <property type="molecule type" value="Genomic_DNA"/>
</dbReference>
<keyword evidence="5" id="KW-0808">Transferase</keyword>
<evidence type="ECO:0000256" key="3">
    <source>
        <dbReference type="ARBA" id="ARBA00012438"/>
    </source>
</evidence>
<feature type="coiled-coil region" evidence="12">
    <location>
        <begin position="490"/>
        <end position="517"/>
    </location>
</feature>
<evidence type="ECO:0000256" key="6">
    <source>
        <dbReference type="ARBA" id="ARBA00022741"/>
    </source>
</evidence>
<dbReference type="InterPro" id="IPR004358">
    <property type="entry name" value="Sig_transdc_His_kin-like_C"/>
</dbReference>
<dbReference type="SMART" id="SM00387">
    <property type="entry name" value="HATPase_c"/>
    <property type="match status" value="1"/>
</dbReference>
<dbReference type="InterPro" id="IPR003594">
    <property type="entry name" value="HATPase_dom"/>
</dbReference>
<evidence type="ECO:0000259" key="14">
    <source>
        <dbReference type="PROSITE" id="PS50110"/>
    </source>
</evidence>
<organism evidence="16 17">
    <name type="scientific">Thauera aminoaromatica</name>
    <dbReference type="NCBI Taxonomy" id="164330"/>
    <lineage>
        <taxon>Bacteria</taxon>
        <taxon>Pseudomonadati</taxon>
        <taxon>Pseudomonadota</taxon>
        <taxon>Betaproteobacteria</taxon>
        <taxon>Rhodocyclales</taxon>
        <taxon>Zoogloeaceae</taxon>
        <taxon>Thauera</taxon>
    </lineage>
</organism>
<dbReference type="InterPro" id="IPR036097">
    <property type="entry name" value="HisK_dim/P_sf"/>
</dbReference>
<evidence type="ECO:0000256" key="9">
    <source>
        <dbReference type="ARBA" id="ARBA00023012"/>
    </source>
</evidence>
<keyword evidence="10" id="KW-0472">Membrane</keyword>
<dbReference type="PROSITE" id="PS50110">
    <property type="entry name" value="RESPONSE_REGULATORY"/>
    <property type="match status" value="1"/>
</dbReference>
<dbReference type="Pfam" id="PF00512">
    <property type="entry name" value="HisKA"/>
    <property type="match status" value="1"/>
</dbReference>
<dbReference type="InterPro" id="IPR001789">
    <property type="entry name" value="Sig_transdc_resp-reg_receiver"/>
</dbReference>
<dbReference type="Pfam" id="PF01590">
    <property type="entry name" value="GAF"/>
    <property type="match status" value="1"/>
</dbReference>
<keyword evidence="9" id="KW-0902">Two-component regulatory system</keyword>
<dbReference type="AlphaFoldDB" id="A0A5C7T313"/>
<dbReference type="InterPro" id="IPR003018">
    <property type="entry name" value="GAF"/>
</dbReference>
<dbReference type="SUPFAM" id="SSF52172">
    <property type="entry name" value="CheY-like"/>
    <property type="match status" value="1"/>
</dbReference>
<evidence type="ECO:0000259" key="13">
    <source>
        <dbReference type="PROSITE" id="PS50109"/>
    </source>
</evidence>
<dbReference type="InterPro" id="IPR011006">
    <property type="entry name" value="CheY-like_superfamily"/>
</dbReference>
<feature type="modified residue" description="4-aspartylphosphate" evidence="11">
    <location>
        <position position="808"/>
    </location>
</feature>
<gene>
    <name evidence="16" type="ORF">E6Q80_03740</name>
</gene>
<evidence type="ECO:0000256" key="10">
    <source>
        <dbReference type="ARBA" id="ARBA00023136"/>
    </source>
</evidence>
<dbReference type="SUPFAM" id="SSF55781">
    <property type="entry name" value="GAF domain-like"/>
    <property type="match status" value="2"/>
</dbReference>
<dbReference type="SUPFAM" id="SSF55874">
    <property type="entry name" value="ATPase domain of HSP90 chaperone/DNA topoisomerase II/histidine kinase"/>
    <property type="match status" value="1"/>
</dbReference>
<dbReference type="NCBIfam" id="TIGR00229">
    <property type="entry name" value="sensory_box"/>
    <property type="match status" value="1"/>
</dbReference>
<dbReference type="CDD" id="cd00130">
    <property type="entry name" value="PAS"/>
    <property type="match status" value="1"/>
</dbReference>
<dbReference type="GO" id="GO:0006355">
    <property type="term" value="P:regulation of DNA-templated transcription"/>
    <property type="evidence" value="ECO:0007669"/>
    <property type="project" value="InterPro"/>
</dbReference>
<dbReference type="EC" id="2.7.13.3" evidence="3"/>
<dbReference type="SMART" id="SM00448">
    <property type="entry name" value="REC"/>
    <property type="match status" value="1"/>
</dbReference>
<dbReference type="CDD" id="cd00082">
    <property type="entry name" value="HisKA"/>
    <property type="match status" value="1"/>
</dbReference>
<protein>
    <recommendedName>
        <fullName evidence="3">histidine kinase</fullName>
        <ecNumber evidence="3">2.7.13.3</ecNumber>
    </recommendedName>
</protein>
<dbReference type="InterPro" id="IPR003661">
    <property type="entry name" value="HisK_dim/P_dom"/>
</dbReference>
<dbReference type="Pfam" id="PF00989">
    <property type="entry name" value="PAS"/>
    <property type="match status" value="1"/>
</dbReference>
<feature type="domain" description="Response regulatory" evidence="14">
    <location>
        <begin position="758"/>
        <end position="875"/>
    </location>
</feature>
<evidence type="ECO:0000259" key="15">
    <source>
        <dbReference type="PROSITE" id="PS50112"/>
    </source>
</evidence>
<dbReference type="Gene3D" id="3.30.565.10">
    <property type="entry name" value="Histidine kinase-like ATPase, C-terminal domain"/>
    <property type="match status" value="1"/>
</dbReference>
<dbReference type="SUPFAM" id="SSF55785">
    <property type="entry name" value="PYP-like sensor domain (PAS domain)"/>
    <property type="match status" value="1"/>
</dbReference>
<evidence type="ECO:0000256" key="8">
    <source>
        <dbReference type="ARBA" id="ARBA00022840"/>
    </source>
</evidence>
<dbReference type="SMART" id="SM00388">
    <property type="entry name" value="HisKA"/>
    <property type="match status" value="1"/>
</dbReference>
<dbReference type="SUPFAM" id="SSF47384">
    <property type="entry name" value="Homodimeric domain of signal transducing histidine kinase"/>
    <property type="match status" value="1"/>
</dbReference>
<evidence type="ECO:0000256" key="2">
    <source>
        <dbReference type="ARBA" id="ARBA00004370"/>
    </source>
</evidence>
<evidence type="ECO:0000256" key="1">
    <source>
        <dbReference type="ARBA" id="ARBA00000085"/>
    </source>
</evidence>
<dbReference type="Pfam" id="PF13185">
    <property type="entry name" value="GAF_2"/>
    <property type="match status" value="1"/>
</dbReference>
<sequence>MDPAMIDPGLPADEPERLAELRALAILDTPREDAFDNLMQLAASIFGVPIALVSLVDEARQWFKSAHGLCVAQTPRDVSFCTHVVFSNAPLVVEDAARDPRFADNPLVTAAPQVRFYAGEPLRSDQGFVLGTLCVIDTVPRRFEEAERARLRLLARQAEQLIRLHRKRQRLADEARRSARIAARYQAITEGAAAGILRIDGRGRIIEVNRFACALFGYEEAELRGHNVRMLMPEPFRSAHDGHLEAYQRTGVARVIGKGTEVDALHRDGRHIPVQLTVSEVSQGAQADDFEGRHFIGILSDLRDVHQVRERERQERALLEVLHRGLTDYHALISGNTLWGFLKDALCALTGSAYGLIGEVEHGEGGPALKIHAITDLSWNDETRGLMRKLVSGDMRLSNPASMLGRVFARGEVVLSNAMRSDPRGGAMPPGHPPLSRYLGVPIMDRGEVIGMFAIANAPQDYPDELVDWLKPFTSTCALLINLYRLFKEQQRFTEELQQARDQAEKANQAKTEFLSSMSHELRTPLNAILGFAQLLQNGRQPLSERQLRQVEQIARSGRHLLQLINEVLDLARIESGRLQVSLEPMLAHDVIEDAAQIVLPLAEQQGIALALPPAQACALRFTGDYTRVKQILINLLGNAIKYNRPGGAVEVRCEAVGGRCRIGVVDTGIGIPASRLGELFQPFNRLGAESGSIEGTGVGLALTRKLVDLMHGELGVHSREGEGSAFWFELPLCEQAPAVRDEARAAAAPQALSRRHRVLHVEDNPANRQLMQDVFEDVGQAVLHSVDSAEAGIEAACSDPPDLILMDIDLPGMSGLEARALLARNPLTAHIPVLAISAAASPHTVGKAREAGFIDYVTKPFDVPALVARLGQILEHRSSDD</sequence>
<keyword evidence="12" id="KW-0175">Coiled coil</keyword>
<keyword evidence="8" id="KW-0067">ATP-binding</keyword>
<keyword evidence="6" id="KW-0547">Nucleotide-binding</keyword>
<dbReference type="InterPro" id="IPR035965">
    <property type="entry name" value="PAS-like_dom_sf"/>
</dbReference>
<comment type="subcellular location">
    <subcellularLocation>
        <location evidence="2">Membrane</location>
    </subcellularLocation>
</comment>
<comment type="catalytic activity">
    <reaction evidence="1">
        <text>ATP + protein L-histidine = ADP + protein N-phospho-L-histidine.</text>
        <dbReference type="EC" id="2.7.13.3"/>
    </reaction>
</comment>
<dbReference type="InterPro" id="IPR013767">
    <property type="entry name" value="PAS_fold"/>
</dbReference>
<evidence type="ECO:0000256" key="7">
    <source>
        <dbReference type="ARBA" id="ARBA00022777"/>
    </source>
</evidence>
<evidence type="ECO:0000256" key="5">
    <source>
        <dbReference type="ARBA" id="ARBA00022679"/>
    </source>
</evidence>
<dbReference type="PROSITE" id="PS50109">
    <property type="entry name" value="HIS_KIN"/>
    <property type="match status" value="1"/>
</dbReference>
<dbReference type="Proteomes" id="UP000321192">
    <property type="component" value="Unassembled WGS sequence"/>
</dbReference>
<proteinExistence type="predicted"/>
<dbReference type="Gene3D" id="1.10.287.130">
    <property type="match status" value="1"/>
</dbReference>
<dbReference type="Pfam" id="PF02518">
    <property type="entry name" value="HATPase_c"/>
    <property type="match status" value="1"/>
</dbReference>
<dbReference type="InterPro" id="IPR005467">
    <property type="entry name" value="His_kinase_dom"/>
</dbReference>
<comment type="caution">
    <text evidence="16">The sequence shown here is derived from an EMBL/GenBank/DDBJ whole genome shotgun (WGS) entry which is preliminary data.</text>
</comment>
<evidence type="ECO:0000313" key="16">
    <source>
        <dbReference type="EMBL" id="TXH90072.1"/>
    </source>
</evidence>
<evidence type="ECO:0000313" key="17">
    <source>
        <dbReference type="Proteomes" id="UP000321192"/>
    </source>
</evidence>
<dbReference type="FunFam" id="1.10.287.130:FF:000038">
    <property type="entry name" value="Sensory transduction histidine kinase"/>
    <property type="match status" value="1"/>
</dbReference>
<evidence type="ECO:0000256" key="4">
    <source>
        <dbReference type="ARBA" id="ARBA00022553"/>
    </source>
</evidence>
<dbReference type="Gene3D" id="3.30.450.20">
    <property type="entry name" value="PAS domain"/>
    <property type="match status" value="1"/>
</dbReference>
<accession>A0A5C7T313</accession>
<dbReference type="PRINTS" id="PR00344">
    <property type="entry name" value="BCTRLSENSOR"/>
</dbReference>
<dbReference type="InterPro" id="IPR000014">
    <property type="entry name" value="PAS"/>
</dbReference>
<evidence type="ECO:0000256" key="11">
    <source>
        <dbReference type="PROSITE-ProRule" id="PRU00169"/>
    </source>
</evidence>
<feature type="coiled-coil region" evidence="12">
    <location>
        <begin position="141"/>
        <end position="174"/>
    </location>
</feature>
<dbReference type="PANTHER" id="PTHR43047">
    <property type="entry name" value="TWO-COMPONENT HISTIDINE PROTEIN KINASE"/>
    <property type="match status" value="1"/>
</dbReference>
<dbReference type="Pfam" id="PF00072">
    <property type="entry name" value="Response_reg"/>
    <property type="match status" value="1"/>
</dbReference>
<dbReference type="InterPro" id="IPR036890">
    <property type="entry name" value="HATPase_C_sf"/>
</dbReference>
<dbReference type="GO" id="GO:0000155">
    <property type="term" value="F:phosphorelay sensor kinase activity"/>
    <property type="evidence" value="ECO:0007669"/>
    <property type="project" value="InterPro"/>
</dbReference>
<dbReference type="InterPro" id="IPR029016">
    <property type="entry name" value="GAF-like_dom_sf"/>
</dbReference>
<feature type="domain" description="Histidine kinase" evidence="13">
    <location>
        <begin position="517"/>
        <end position="735"/>
    </location>
</feature>
<dbReference type="Gene3D" id="3.30.450.40">
    <property type="match status" value="2"/>
</dbReference>
<reference evidence="16 17" key="1">
    <citation type="submission" date="2018-09" db="EMBL/GenBank/DDBJ databases">
        <title>Metagenome Assembled Genomes from an Advanced Water Purification Facility.</title>
        <authorList>
            <person name="Stamps B.W."/>
            <person name="Spear J.R."/>
        </authorList>
    </citation>
    <scope>NUCLEOTIDE SEQUENCE [LARGE SCALE GENOMIC DNA]</scope>
    <source>
        <strain evidence="16">Bin_27_1</strain>
    </source>
</reference>
<dbReference type="SMART" id="SM00091">
    <property type="entry name" value="PAS"/>
    <property type="match status" value="1"/>
</dbReference>
<dbReference type="PROSITE" id="PS50112">
    <property type="entry name" value="PAS"/>
    <property type="match status" value="1"/>
</dbReference>
<dbReference type="Gene3D" id="3.40.50.2300">
    <property type="match status" value="1"/>
</dbReference>
<dbReference type="CDD" id="cd16922">
    <property type="entry name" value="HATPase_EvgS-ArcB-TorS-like"/>
    <property type="match status" value="1"/>
</dbReference>
<evidence type="ECO:0000256" key="12">
    <source>
        <dbReference type="SAM" id="Coils"/>
    </source>
</evidence>
<keyword evidence="4 11" id="KW-0597">Phosphoprotein</keyword>